<organism evidence="2 3">
    <name type="scientific">Streptomonospora halophila</name>
    <dbReference type="NCBI Taxonomy" id="427369"/>
    <lineage>
        <taxon>Bacteria</taxon>
        <taxon>Bacillati</taxon>
        <taxon>Actinomycetota</taxon>
        <taxon>Actinomycetes</taxon>
        <taxon>Streptosporangiales</taxon>
        <taxon>Nocardiopsidaceae</taxon>
        <taxon>Streptomonospora</taxon>
    </lineage>
</organism>
<dbReference type="Proteomes" id="UP001499993">
    <property type="component" value="Unassembled WGS sequence"/>
</dbReference>
<feature type="region of interest" description="Disordered" evidence="1">
    <location>
        <begin position="79"/>
        <end position="99"/>
    </location>
</feature>
<protein>
    <submittedName>
        <fullName evidence="2">Uncharacterized protein</fullName>
    </submittedName>
</protein>
<feature type="compositionally biased region" description="Basic and acidic residues" evidence="1">
    <location>
        <begin position="13"/>
        <end position="23"/>
    </location>
</feature>
<gene>
    <name evidence="2" type="ORF">GCM10023224_33660</name>
</gene>
<dbReference type="EMBL" id="BAABIK010000018">
    <property type="protein sequence ID" value="GAA4947281.1"/>
    <property type="molecule type" value="Genomic_DNA"/>
</dbReference>
<feature type="region of interest" description="Disordered" evidence="1">
    <location>
        <begin position="1"/>
        <end position="35"/>
    </location>
</feature>
<accession>A0ABP9GLF1</accession>
<sequence length="99" mass="11218">MFACSSGSGTESEPSRFDGRSDMAEQTPSSPLKDKNYNLVWAVQQSLDNVYRLQTYIEDAEREGDQEVASWLRRIQENNQKAGDQGKRMLAQRLQAESS</sequence>
<keyword evidence="3" id="KW-1185">Reference proteome</keyword>
<evidence type="ECO:0000313" key="3">
    <source>
        <dbReference type="Proteomes" id="UP001499993"/>
    </source>
</evidence>
<feature type="compositionally biased region" description="Polar residues" evidence="1">
    <location>
        <begin position="1"/>
        <end position="12"/>
    </location>
</feature>
<evidence type="ECO:0000256" key="1">
    <source>
        <dbReference type="SAM" id="MobiDB-lite"/>
    </source>
</evidence>
<proteinExistence type="predicted"/>
<evidence type="ECO:0000313" key="2">
    <source>
        <dbReference type="EMBL" id="GAA4947281.1"/>
    </source>
</evidence>
<reference evidence="3" key="1">
    <citation type="journal article" date="2019" name="Int. J. Syst. Evol. Microbiol.">
        <title>The Global Catalogue of Microorganisms (GCM) 10K type strain sequencing project: providing services to taxonomists for standard genome sequencing and annotation.</title>
        <authorList>
            <consortium name="The Broad Institute Genomics Platform"/>
            <consortium name="The Broad Institute Genome Sequencing Center for Infectious Disease"/>
            <person name="Wu L."/>
            <person name="Ma J."/>
        </authorList>
    </citation>
    <scope>NUCLEOTIDE SEQUENCE [LARGE SCALE GENOMIC DNA]</scope>
    <source>
        <strain evidence="3">JCM 18123</strain>
    </source>
</reference>
<name>A0ABP9GLF1_9ACTN</name>
<comment type="caution">
    <text evidence="2">The sequence shown here is derived from an EMBL/GenBank/DDBJ whole genome shotgun (WGS) entry which is preliminary data.</text>
</comment>